<name>A0A6A6EWW5_9PEZI</name>
<dbReference type="AlphaFoldDB" id="A0A6A6EWW5"/>
<dbReference type="EMBL" id="ML994610">
    <property type="protein sequence ID" value="KAF2195279.1"/>
    <property type="molecule type" value="Genomic_DNA"/>
</dbReference>
<dbReference type="OrthoDB" id="2588098at2759"/>
<protein>
    <recommendedName>
        <fullName evidence="3">F-box domain-containing protein</fullName>
    </recommendedName>
</protein>
<sequence length="165" mass="19421">MIPPHRSRALAALRCRSHLYCNYWRASNHFTEYFIEESTNWVWSTLTRPAPVQLKDAADLRSITRLSILQSMPNELLDMIFKELIDEKEDLMALGSCSEYLWDLMVRKMHSQYIKSAAPLAGKKIVFQDTWSKDLSKSFEEGRLVESQLPKRWAMDRMCDARRFN</sequence>
<organism evidence="1 2">
    <name type="scientific">Zopfia rhizophila CBS 207.26</name>
    <dbReference type="NCBI Taxonomy" id="1314779"/>
    <lineage>
        <taxon>Eukaryota</taxon>
        <taxon>Fungi</taxon>
        <taxon>Dikarya</taxon>
        <taxon>Ascomycota</taxon>
        <taxon>Pezizomycotina</taxon>
        <taxon>Dothideomycetes</taxon>
        <taxon>Dothideomycetes incertae sedis</taxon>
        <taxon>Zopfiaceae</taxon>
        <taxon>Zopfia</taxon>
    </lineage>
</organism>
<dbReference type="Proteomes" id="UP000800200">
    <property type="component" value="Unassembled WGS sequence"/>
</dbReference>
<gene>
    <name evidence="1" type="ORF">K469DRAFT_757496</name>
</gene>
<reference evidence="1" key="1">
    <citation type="journal article" date="2020" name="Stud. Mycol.">
        <title>101 Dothideomycetes genomes: a test case for predicting lifestyles and emergence of pathogens.</title>
        <authorList>
            <person name="Haridas S."/>
            <person name="Albert R."/>
            <person name="Binder M."/>
            <person name="Bloem J."/>
            <person name="Labutti K."/>
            <person name="Salamov A."/>
            <person name="Andreopoulos B."/>
            <person name="Baker S."/>
            <person name="Barry K."/>
            <person name="Bills G."/>
            <person name="Bluhm B."/>
            <person name="Cannon C."/>
            <person name="Castanera R."/>
            <person name="Culley D."/>
            <person name="Daum C."/>
            <person name="Ezra D."/>
            <person name="Gonzalez J."/>
            <person name="Henrissat B."/>
            <person name="Kuo A."/>
            <person name="Liang C."/>
            <person name="Lipzen A."/>
            <person name="Lutzoni F."/>
            <person name="Magnuson J."/>
            <person name="Mondo S."/>
            <person name="Nolan M."/>
            <person name="Ohm R."/>
            <person name="Pangilinan J."/>
            <person name="Park H.-J."/>
            <person name="Ramirez L."/>
            <person name="Alfaro M."/>
            <person name="Sun H."/>
            <person name="Tritt A."/>
            <person name="Yoshinaga Y."/>
            <person name="Zwiers L.-H."/>
            <person name="Turgeon B."/>
            <person name="Goodwin S."/>
            <person name="Spatafora J."/>
            <person name="Crous P."/>
            <person name="Grigoriev I."/>
        </authorList>
    </citation>
    <scope>NUCLEOTIDE SEQUENCE</scope>
    <source>
        <strain evidence="1">CBS 207.26</strain>
    </source>
</reference>
<evidence type="ECO:0000313" key="2">
    <source>
        <dbReference type="Proteomes" id="UP000800200"/>
    </source>
</evidence>
<evidence type="ECO:0000313" key="1">
    <source>
        <dbReference type="EMBL" id="KAF2195279.1"/>
    </source>
</evidence>
<accession>A0A6A6EWW5</accession>
<evidence type="ECO:0008006" key="3">
    <source>
        <dbReference type="Google" id="ProtNLM"/>
    </source>
</evidence>
<keyword evidence="2" id="KW-1185">Reference proteome</keyword>
<proteinExistence type="predicted"/>